<protein>
    <submittedName>
        <fullName evidence="2">Uncharacterized protein</fullName>
    </submittedName>
</protein>
<dbReference type="STRING" id="1183432.AGR3A_Cc120093"/>
<accession>A0A1S7NNE6</accession>
<sequence length="102" mass="11845">MRHRRGIDLTGGNNDNMPPKPTGIFVPQRDHSATLADLPQWYVVGAQCWRSKHVGMLDRWALQRRYGKFRPIISMEPLLRCLGCGNREKNSFVLARTKRDWP</sequence>
<evidence type="ECO:0000256" key="1">
    <source>
        <dbReference type="SAM" id="MobiDB-lite"/>
    </source>
</evidence>
<proteinExistence type="predicted"/>
<dbReference type="AlphaFoldDB" id="A0A1S7NNE6"/>
<feature type="region of interest" description="Disordered" evidence="1">
    <location>
        <begin position="1"/>
        <end position="21"/>
    </location>
</feature>
<evidence type="ECO:0000313" key="3">
    <source>
        <dbReference type="Proteomes" id="UP000191988"/>
    </source>
</evidence>
<dbReference type="Proteomes" id="UP000191988">
    <property type="component" value="Unassembled WGS sequence"/>
</dbReference>
<reference evidence="3" key="1">
    <citation type="submission" date="2016-01" db="EMBL/GenBank/DDBJ databases">
        <authorList>
            <person name="Regsiter A."/>
            <person name="william w."/>
        </authorList>
    </citation>
    <scope>NUCLEOTIDE SEQUENCE [LARGE SCALE GENOMIC DNA]</scope>
    <source>
        <strain evidence="3">CFBP 6623</strain>
    </source>
</reference>
<evidence type="ECO:0000313" key="2">
    <source>
        <dbReference type="EMBL" id="CUX09498.1"/>
    </source>
</evidence>
<gene>
    <name evidence="2" type="ORF">AGR3A_Cc120093</name>
</gene>
<dbReference type="EMBL" id="FBWK01000004">
    <property type="protein sequence ID" value="CUX09498.1"/>
    <property type="molecule type" value="Genomic_DNA"/>
</dbReference>
<dbReference type="RefSeq" id="WP_080841922.1">
    <property type="nucleotide sequence ID" value="NZ_LT009723.1"/>
</dbReference>
<name>A0A1S7NNE6_9HYPH</name>
<organism evidence="2 3">
    <name type="scientific">Agrobacterium tomkonis CFBP 6623</name>
    <dbReference type="NCBI Taxonomy" id="1183432"/>
    <lineage>
        <taxon>Bacteria</taxon>
        <taxon>Pseudomonadati</taxon>
        <taxon>Pseudomonadota</taxon>
        <taxon>Alphaproteobacteria</taxon>
        <taxon>Hyphomicrobiales</taxon>
        <taxon>Rhizobiaceae</taxon>
        <taxon>Rhizobium/Agrobacterium group</taxon>
        <taxon>Agrobacterium</taxon>
        <taxon>Agrobacterium tumefaciens complex</taxon>
    </lineage>
</organism>
<keyword evidence="3" id="KW-1185">Reference proteome</keyword>